<evidence type="ECO:0000313" key="1">
    <source>
        <dbReference type="EMBL" id="KAJ8733404.1"/>
    </source>
</evidence>
<dbReference type="EMBL" id="CM056787">
    <property type="protein sequence ID" value="KAJ8733404.1"/>
    <property type="molecule type" value="Genomic_DNA"/>
</dbReference>
<protein>
    <submittedName>
        <fullName evidence="1">Uncharacterized protein</fullName>
    </submittedName>
</protein>
<comment type="caution">
    <text evidence="1">The sequence shown here is derived from an EMBL/GenBank/DDBJ whole genome shotgun (WGS) entry which is preliminary data.</text>
</comment>
<keyword evidence="2" id="KW-1185">Reference proteome</keyword>
<proteinExistence type="predicted"/>
<reference evidence="1" key="1">
    <citation type="submission" date="2023-03" db="EMBL/GenBank/DDBJ databases">
        <title>Chromosome-level genomes of two armyworms, Mythimna separata and Mythimna loreyi, provide insights into the biosynthesis and reception of sex pheromones.</title>
        <authorList>
            <person name="Zhao H."/>
        </authorList>
    </citation>
    <scope>NUCLEOTIDE SEQUENCE</scope>
    <source>
        <strain evidence="1">BeijingLab</strain>
    </source>
</reference>
<sequence>MPLRKSACKWVNDDKEFIEILKKYELSNAFHGYTLDNPIWQKISAEASLTAGYCRRKWLSIKYAYIKLQHMIRIGKVTESMVRSNRRTSKFMDGRLAFLDRFLSEIPDNALPKSVHDFFDSVFECQKDKSTHSVDAVKLIKLKKQGGIIEVIQDYDQETGTEPTCILPNTEQPIEVASNDENSNDVELVTPVPVHQGILPAIDMANFQHASSSSMQPITNDPINDLANIQKVRTIKRNPKKNAEIEYIIKRIEPKKSKKDLTTNTSKLKQNVGGCKLANFLVKYSNTNIETDQNDLKEYMDDLAELLCNRLAPSKRKYFLSQIDLIVSEMLEGQPC</sequence>
<organism evidence="1 2">
    <name type="scientific">Mythimna loreyi</name>
    <dbReference type="NCBI Taxonomy" id="667449"/>
    <lineage>
        <taxon>Eukaryota</taxon>
        <taxon>Metazoa</taxon>
        <taxon>Ecdysozoa</taxon>
        <taxon>Arthropoda</taxon>
        <taxon>Hexapoda</taxon>
        <taxon>Insecta</taxon>
        <taxon>Pterygota</taxon>
        <taxon>Neoptera</taxon>
        <taxon>Endopterygota</taxon>
        <taxon>Lepidoptera</taxon>
        <taxon>Glossata</taxon>
        <taxon>Ditrysia</taxon>
        <taxon>Noctuoidea</taxon>
        <taxon>Noctuidae</taxon>
        <taxon>Noctuinae</taxon>
        <taxon>Hadenini</taxon>
        <taxon>Mythimna</taxon>
    </lineage>
</organism>
<name>A0ACC2R789_9NEOP</name>
<gene>
    <name evidence="1" type="ORF">PYW08_001702</name>
</gene>
<dbReference type="Proteomes" id="UP001231649">
    <property type="component" value="Chromosome 11"/>
</dbReference>
<evidence type="ECO:0000313" key="2">
    <source>
        <dbReference type="Proteomes" id="UP001231649"/>
    </source>
</evidence>
<accession>A0ACC2R789</accession>